<comment type="caution">
    <text evidence="1">The sequence shown here is derived from an EMBL/GenBank/DDBJ whole genome shotgun (WGS) entry which is preliminary data.</text>
</comment>
<protein>
    <submittedName>
        <fullName evidence="1">Uncharacterized protein</fullName>
    </submittedName>
</protein>
<name>A0A9D1GQJ0_9MOLU</name>
<evidence type="ECO:0000313" key="2">
    <source>
        <dbReference type="Proteomes" id="UP000886758"/>
    </source>
</evidence>
<reference evidence="1" key="2">
    <citation type="journal article" date="2021" name="PeerJ">
        <title>Extensive microbial diversity within the chicken gut microbiome revealed by metagenomics and culture.</title>
        <authorList>
            <person name="Gilroy R."/>
            <person name="Ravi A."/>
            <person name="Getino M."/>
            <person name="Pursley I."/>
            <person name="Horton D.L."/>
            <person name="Alikhan N.F."/>
            <person name="Baker D."/>
            <person name="Gharbi K."/>
            <person name="Hall N."/>
            <person name="Watson M."/>
            <person name="Adriaenssens E.M."/>
            <person name="Foster-Nyarko E."/>
            <person name="Jarju S."/>
            <person name="Secka A."/>
            <person name="Antonio M."/>
            <person name="Oren A."/>
            <person name="Chaudhuri R.R."/>
            <person name="La Ragione R."/>
            <person name="Hildebrand F."/>
            <person name="Pallen M.J."/>
        </authorList>
    </citation>
    <scope>NUCLEOTIDE SEQUENCE</scope>
    <source>
        <strain evidence="1">ChiW17-6978</strain>
    </source>
</reference>
<accession>A0A9D1GQJ0</accession>
<dbReference type="EMBL" id="DVLF01000097">
    <property type="protein sequence ID" value="HIT49990.1"/>
    <property type="molecule type" value="Genomic_DNA"/>
</dbReference>
<dbReference type="AlphaFoldDB" id="A0A9D1GQJ0"/>
<dbReference type="Proteomes" id="UP000886758">
    <property type="component" value="Unassembled WGS sequence"/>
</dbReference>
<evidence type="ECO:0000313" key="1">
    <source>
        <dbReference type="EMBL" id="HIT49990.1"/>
    </source>
</evidence>
<reference evidence="1" key="1">
    <citation type="submission" date="2020-10" db="EMBL/GenBank/DDBJ databases">
        <authorList>
            <person name="Gilroy R."/>
        </authorList>
    </citation>
    <scope>NUCLEOTIDE SEQUENCE</scope>
    <source>
        <strain evidence="1">ChiW17-6978</strain>
    </source>
</reference>
<sequence>MQKTLDEKFQELSETQQRYYVEIVQYAMSKPNAKQFKNQRYEEYKIGKTRLVRLQIKRGVVVCEFILLNTDFYNFIRSNKVRVKQSPTILRVENDEAVVIAKNSIDIAEKAALAEIEYKKQMRKEKRRLARQPQQ</sequence>
<organism evidence="1 2">
    <name type="scientific">Candidatus Pelethenecus faecipullorum</name>
    <dbReference type="NCBI Taxonomy" id="2840900"/>
    <lineage>
        <taxon>Bacteria</taxon>
        <taxon>Bacillati</taxon>
        <taxon>Mycoplasmatota</taxon>
        <taxon>Mollicutes</taxon>
        <taxon>Candidatus Pelethenecus</taxon>
    </lineage>
</organism>
<gene>
    <name evidence="1" type="ORF">IAD46_03080</name>
</gene>
<proteinExistence type="predicted"/>